<evidence type="ECO:0000256" key="1">
    <source>
        <dbReference type="SAM" id="Phobius"/>
    </source>
</evidence>
<feature type="transmembrane region" description="Helical" evidence="1">
    <location>
        <begin position="315"/>
        <end position="337"/>
    </location>
</feature>
<organism evidence="2 3">
    <name type="scientific">Haloarcula onubensis</name>
    <dbReference type="NCBI Taxonomy" id="2950539"/>
    <lineage>
        <taxon>Archaea</taxon>
        <taxon>Methanobacteriati</taxon>
        <taxon>Methanobacteriota</taxon>
        <taxon>Stenosarchaea group</taxon>
        <taxon>Halobacteria</taxon>
        <taxon>Halobacteriales</taxon>
        <taxon>Haloarculaceae</taxon>
        <taxon>Haloarcula</taxon>
    </lineage>
</organism>
<keyword evidence="1" id="KW-0812">Transmembrane</keyword>
<keyword evidence="3" id="KW-1185">Reference proteome</keyword>
<feature type="transmembrane region" description="Helical" evidence="1">
    <location>
        <begin position="241"/>
        <end position="263"/>
    </location>
</feature>
<dbReference type="Pfam" id="PF04087">
    <property type="entry name" value="DUF389"/>
    <property type="match status" value="1"/>
</dbReference>
<feature type="transmembrane region" description="Helical" evidence="1">
    <location>
        <begin position="269"/>
        <end position="294"/>
    </location>
</feature>
<evidence type="ECO:0000313" key="3">
    <source>
        <dbReference type="Proteomes" id="UP001268864"/>
    </source>
</evidence>
<dbReference type="InterPro" id="IPR005240">
    <property type="entry name" value="DUF389"/>
</dbReference>
<comment type="caution">
    <text evidence="2">The sequence shown here is derived from an EMBL/GenBank/DDBJ whole genome shotgun (WGS) entry which is preliminary data.</text>
</comment>
<proteinExistence type="predicted"/>
<reference evidence="2 3" key="1">
    <citation type="submission" date="2022-06" db="EMBL/GenBank/DDBJ databases">
        <title>Halomicroarcula sp. a new haloarchaeum isolate from saline soil.</title>
        <authorList>
            <person name="Strakova D."/>
            <person name="Galisteo C."/>
            <person name="Sanchez-Porro C."/>
            <person name="Ventosa A."/>
        </authorList>
    </citation>
    <scope>NUCLEOTIDE SEQUENCE [LARGE SCALE GENOMIC DNA]</scope>
    <source>
        <strain evidence="2 3">S3CR25-11</strain>
    </source>
</reference>
<gene>
    <name evidence="2" type="ORF">NDI86_08125</name>
</gene>
<feature type="transmembrane region" description="Helical" evidence="1">
    <location>
        <begin position="216"/>
        <end position="234"/>
    </location>
</feature>
<keyword evidence="1" id="KW-1133">Transmembrane helix</keyword>
<dbReference type="NCBIfam" id="TIGR00341">
    <property type="entry name" value="TIGR00341 family protein"/>
    <property type="match status" value="1"/>
</dbReference>
<dbReference type="EMBL" id="JAMQOS010000002">
    <property type="protein sequence ID" value="MDS0282087.1"/>
    <property type="molecule type" value="Genomic_DNA"/>
</dbReference>
<dbReference type="RefSeq" id="WP_310899920.1">
    <property type="nucleotide sequence ID" value="NZ_JAMQOS010000002.1"/>
</dbReference>
<dbReference type="PANTHER" id="PTHR20992">
    <property type="entry name" value="AT15442P-RELATED"/>
    <property type="match status" value="1"/>
</dbReference>
<feature type="transmembrane region" description="Helical" evidence="1">
    <location>
        <begin position="137"/>
        <end position="159"/>
    </location>
</feature>
<accession>A0ABU2FMU8</accession>
<feature type="transmembrane region" description="Helical" evidence="1">
    <location>
        <begin position="113"/>
        <end position="131"/>
    </location>
</feature>
<dbReference type="PANTHER" id="PTHR20992:SF9">
    <property type="entry name" value="AT15442P-RELATED"/>
    <property type="match status" value="1"/>
</dbReference>
<dbReference type="Proteomes" id="UP001268864">
    <property type="component" value="Unassembled WGS sequence"/>
</dbReference>
<name>A0ABU2FMU8_9EURY</name>
<keyword evidence="1" id="KW-0472">Membrane</keyword>
<evidence type="ECO:0000313" key="2">
    <source>
        <dbReference type="EMBL" id="MDS0282087.1"/>
    </source>
</evidence>
<feature type="transmembrane region" description="Helical" evidence="1">
    <location>
        <begin position="171"/>
        <end position="190"/>
    </location>
</feature>
<protein>
    <submittedName>
        <fullName evidence="2">TIGR00341 family protein</fullName>
    </submittedName>
</protein>
<sequence length="464" mass="49013">MRLVQVLIPEGARPVVLETLDEEGIDYAVFDEVGRGDFEAMVQFPVPPSGVEPVMQHLRSEAGIHEGAYTIVLPTETVVSRRLPALKERFPGLRISREELLARAEDLAPANSTFFAFLLLSTVIATTGLLLDSAATIIGAMVVAPLMGPAISASVGAVLDEPEMRSRGSALQVTGLLAAIATAAVMGWLLQQTVLIPPGLDIRTIPQVAERTSPNVLSLFLALGSGLAGAISIIRGAGSALVGVAIAVALIPPAATAGLGIAFGLPGVFVAAAVLVVVNLLAINLSALLLLYAAGFRPLETTDRRTVRSAVFSRVATILFGIAVLSLVLGAVTWTTFQTQSFEQETQEILRQDVDQANIEGVELVDVTVDYEPVDMLLGREPQVNVLIGIPRGLEAPPDLAQRWDDQLTTELDRDVVVRVGFVEAQVSEAEPREPPFEWSSLTILATPVAGPGDGSGPRPLDIA</sequence>